<reference evidence="1 2" key="1">
    <citation type="submission" date="2024-08" db="EMBL/GenBank/DDBJ databases">
        <title>Draft Genome Sequence of Legionella lytica strain DSB2004, Isolated From a Fire Sprinkler System.</title>
        <authorList>
            <person name="Everhart A.D."/>
            <person name="Kidane D.T."/>
            <person name="Farone A.L."/>
            <person name="Farone M.B."/>
        </authorList>
    </citation>
    <scope>NUCLEOTIDE SEQUENCE [LARGE SCALE GENOMIC DNA]</scope>
    <source>
        <strain evidence="1 2">DSB2004</strain>
    </source>
</reference>
<organism evidence="1 2">
    <name type="scientific">Legionella lytica</name>
    <dbReference type="NCBI Taxonomy" id="96232"/>
    <lineage>
        <taxon>Bacteria</taxon>
        <taxon>Pseudomonadati</taxon>
        <taxon>Pseudomonadota</taxon>
        <taxon>Gammaproteobacteria</taxon>
        <taxon>Legionellales</taxon>
        <taxon>Legionellaceae</taxon>
        <taxon>Legionella</taxon>
    </lineage>
</organism>
<name>A0ABW8D8T9_9GAMM</name>
<evidence type="ECO:0008006" key="3">
    <source>
        <dbReference type="Google" id="ProtNLM"/>
    </source>
</evidence>
<accession>A0ABW8D8T9</accession>
<dbReference type="EMBL" id="JBGORX010000002">
    <property type="protein sequence ID" value="MFJ1268396.1"/>
    <property type="molecule type" value="Genomic_DNA"/>
</dbReference>
<proteinExistence type="predicted"/>
<gene>
    <name evidence="1" type="ORF">ACD661_07500</name>
</gene>
<comment type="caution">
    <text evidence="1">The sequence shown here is derived from an EMBL/GenBank/DDBJ whole genome shotgun (WGS) entry which is preliminary data.</text>
</comment>
<protein>
    <recommendedName>
        <fullName evidence="3">Substrate of the Dot/Icm secretion system</fullName>
    </recommendedName>
</protein>
<keyword evidence="2" id="KW-1185">Reference proteome</keyword>
<dbReference type="Proteomes" id="UP001615550">
    <property type="component" value="Unassembled WGS sequence"/>
</dbReference>
<evidence type="ECO:0000313" key="1">
    <source>
        <dbReference type="EMBL" id="MFJ1268396.1"/>
    </source>
</evidence>
<sequence length="472" mass="55946">MAQKLNWEITDADRTKAQIKYELSHLKCRLRSYLNHPKHLTCYADNIVDLCRSIATNYLDYLRLLQEDLVFNPEQLSTYPCRLEHFEAIFNLEQRLAQSNSLEERKELIQQIVALYQQVLSIPSLHYLQQMAEYATRLKRLFAKRHLERWLVGIANFWSHHEATTLELAMWFHEWSRAEQQEALDFFAQEQFVDLVNAIFFYKLFPDKLFPYSVHPEKLISVRARLAVLHYAIELIQQQLHTAALQNGLIPEVDYLLHGNELPQGIMIEVNDSFKSMIWAAVKQLRITISPQYQQQLTVELLRDLGRAYKFWFNPNRLIDTAMVLRQTLFPEMHELDAFQSEMSLLFAQLSTTECLDLYGYLANNDTRHLLHNFFIVLEGVFFDWLPQLREEESRVLQDVFDTLLAVMQALRDELKNRHVLTEAYHYKLAKHYSQIGHRNRDAVLRVIAIYSRKTPINHDSVEQLFRFVEED</sequence>
<dbReference type="RefSeq" id="WP_400187252.1">
    <property type="nucleotide sequence ID" value="NZ_JBGORX010000002.1"/>
</dbReference>
<evidence type="ECO:0000313" key="2">
    <source>
        <dbReference type="Proteomes" id="UP001615550"/>
    </source>
</evidence>